<evidence type="ECO:0000313" key="2">
    <source>
        <dbReference type="EMBL" id="MBF9233811.1"/>
    </source>
</evidence>
<comment type="caution">
    <text evidence="2">The sequence shown here is derived from an EMBL/GenBank/DDBJ whole genome shotgun (WGS) entry which is preliminary data.</text>
</comment>
<dbReference type="RefSeq" id="WP_196271806.1">
    <property type="nucleotide sequence ID" value="NZ_JADQDO010000004.1"/>
</dbReference>
<feature type="signal peptide" evidence="1">
    <location>
        <begin position="1"/>
        <end position="25"/>
    </location>
</feature>
<evidence type="ECO:0000313" key="3">
    <source>
        <dbReference type="Proteomes" id="UP000599312"/>
    </source>
</evidence>
<feature type="chain" id="PRO_5037159093" description="ABC-type transport auxiliary lipoprotein component domain-containing protein" evidence="1">
    <location>
        <begin position="26"/>
        <end position="204"/>
    </location>
</feature>
<evidence type="ECO:0008006" key="4">
    <source>
        <dbReference type="Google" id="ProtNLM"/>
    </source>
</evidence>
<protein>
    <recommendedName>
        <fullName evidence="4">ABC-type transport auxiliary lipoprotein component domain-containing protein</fullName>
    </recommendedName>
</protein>
<organism evidence="2 3">
    <name type="scientific">Microvirga alba</name>
    <dbReference type="NCBI Taxonomy" id="2791025"/>
    <lineage>
        <taxon>Bacteria</taxon>
        <taxon>Pseudomonadati</taxon>
        <taxon>Pseudomonadota</taxon>
        <taxon>Alphaproteobacteria</taxon>
        <taxon>Hyphomicrobiales</taxon>
        <taxon>Methylobacteriaceae</taxon>
        <taxon>Microvirga</taxon>
    </lineage>
</organism>
<evidence type="ECO:0000256" key="1">
    <source>
        <dbReference type="SAM" id="SignalP"/>
    </source>
</evidence>
<dbReference type="Proteomes" id="UP000599312">
    <property type="component" value="Unassembled WGS sequence"/>
</dbReference>
<keyword evidence="3" id="KW-1185">Reference proteome</keyword>
<sequence length="204" mass="22151">MMLVAKRLVAALAACFVASSSGVAAMLPASEAMPEATQAKFDPVLRETYVASRVTPNLCFSLALPREWRVAVDDLKTSLNAVFSTAELDMNLRSARDLQSLPQSDLARRDAALLQRDYEGIFGRPAQSVSLASPAPGVVRWSATWIDANLPGTSHAMTIEIVLVPLSRDWMLEFSLNNVETREAYDALVRQVLSGLRVQGGAEC</sequence>
<name>A0A931FSL0_9HYPH</name>
<dbReference type="AlphaFoldDB" id="A0A931FSL0"/>
<accession>A0A931FSL0</accession>
<gene>
    <name evidence="2" type="ORF">I2H38_10530</name>
</gene>
<proteinExistence type="predicted"/>
<keyword evidence="1" id="KW-0732">Signal</keyword>
<dbReference type="EMBL" id="JADQDO010000004">
    <property type="protein sequence ID" value="MBF9233811.1"/>
    <property type="molecule type" value="Genomic_DNA"/>
</dbReference>
<reference evidence="2" key="1">
    <citation type="submission" date="2020-11" db="EMBL/GenBank/DDBJ databases">
        <authorList>
            <person name="Kim M.K."/>
        </authorList>
    </citation>
    <scope>NUCLEOTIDE SEQUENCE</scope>
    <source>
        <strain evidence="2">BT350</strain>
    </source>
</reference>